<sequence>MFLEPRSFSLEKGLVVGDMKVEAVVQAMEAFDRSILILTDSIDMVRNLTSKEKGPKPRNVIELRMQGEDAKIMWILGYIGIVGNEKADEMAKKEAIAANYPNRGTITVAAARAIDSEIWNASKSNEEWEQERLREWSLYLLSYNPASALGPLNQRHATTPYYGGLHAYVRQRLPMTRMMTRHLYIELQSNVKKNLGGFVGLKHLGEPGVHVALPATYVVAYSANIHCREYLLIPAILKHKPRLQNLSIMCKHQQLNSLR</sequence>
<keyword evidence="2" id="KW-1185">Reference proteome</keyword>
<organism evidence="1 2">
    <name type="scientific">Terfezia boudieri ATCC MYA-4762</name>
    <dbReference type="NCBI Taxonomy" id="1051890"/>
    <lineage>
        <taxon>Eukaryota</taxon>
        <taxon>Fungi</taxon>
        <taxon>Dikarya</taxon>
        <taxon>Ascomycota</taxon>
        <taxon>Pezizomycotina</taxon>
        <taxon>Pezizomycetes</taxon>
        <taxon>Pezizales</taxon>
        <taxon>Pezizaceae</taxon>
        <taxon>Terfezia</taxon>
    </lineage>
</organism>
<reference evidence="1 2" key="1">
    <citation type="journal article" date="2018" name="Nat. Ecol. Evol.">
        <title>Pezizomycetes genomes reveal the molecular basis of ectomycorrhizal truffle lifestyle.</title>
        <authorList>
            <person name="Murat C."/>
            <person name="Payen T."/>
            <person name="Noel B."/>
            <person name="Kuo A."/>
            <person name="Morin E."/>
            <person name="Chen J."/>
            <person name="Kohler A."/>
            <person name="Krizsan K."/>
            <person name="Balestrini R."/>
            <person name="Da Silva C."/>
            <person name="Montanini B."/>
            <person name="Hainaut M."/>
            <person name="Levati E."/>
            <person name="Barry K.W."/>
            <person name="Belfiori B."/>
            <person name="Cichocki N."/>
            <person name="Clum A."/>
            <person name="Dockter R.B."/>
            <person name="Fauchery L."/>
            <person name="Guy J."/>
            <person name="Iotti M."/>
            <person name="Le Tacon F."/>
            <person name="Lindquist E.A."/>
            <person name="Lipzen A."/>
            <person name="Malagnac F."/>
            <person name="Mello A."/>
            <person name="Molinier V."/>
            <person name="Miyauchi S."/>
            <person name="Poulain J."/>
            <person name="Riccioni C."/>
            <person name="Rubini A."/>
            <person name="Sitrit Y."/>
            <person name="Splivallo R."/>
            <person name="Traeger S."/>
            <person name="Wang M."/>
            <person name="Zifcakova L."/>
            <person name="Wipf D."/>
            <person name="Zambonelli A."/>
            <person name="Paolocci F."/>
            <person name="Nowrousian M."/>
            <person name="Ottonello S."/>
            <person name="Baldrian P."/>
            <person name="Spatafora J.W."/>
            <person name="Henrissat B."/>
            <person name="Nagy L.G."/>
            <person name="Aury J.M."/>
            <person name="Wincker P."/>
            <person name="Grigoriev I.V."/>
            <person name="Bonfante P."/>
            <person name="Martin F.M."/>
        </authorList>
    </citation>
    <scope>NUCLEOTIDE SEQUENCE [LARGE SCALE GENOMIC DNA]</scope>
    <source>
        <strain evidence="1 2">ATCC MYA-4762</strain>
    </source>
</reference>
<evidence type="ECO:0000313" key="1">
    <source>
        <dbReference type="EMBL" id="RPB18115.1"/>
    </source>
</evidence>
<proteinExistence type="predicted"/>
<dbReference type="InParanoid" id="A0A3N4LJL7"/>
<evidence type="ECO:0000313" key="2">
    <source>
        <dbReference type="Proteomes" id="UP000267821"/>
    </source>
</evidence>
<dbReference type="SUPFAM" id="SSF53098">
    <property type="entry name" value="Ribonuclease H-like"/>
    <property type="match status" value="1"/>
</dbReference>
<accession>A0A3N4LJL7</accession>
<gene>
    <name evidence="1" type="ORF">L211DRAFT_854445</name>
</gene>
<dbReference type="OrthoDB" id="4307211at2759"/>
<dbReference type="InterPro" id="IPR012337">
    <property type="entry name" value="RNaseH-like_sf"/>
</dbReference>
<dbReference type="InterPro" id="IPR036397">
    <property type="entry name" value="RNaseH_sf"/>
</dbReference>
<dbReference type="Proteomes" id="UP000267821">
    <property type="component" value="Unassembled WGS sequence"/>
</dbReference>
<dbReference type="GO" id="GO:0003676">
    <property type="term" value="F:nucleic acid binding"/>
    <property type="evidence" value="ECO:0007669"/>
    <property type="project" value="InterPro"/>
</dbReference>
<protein>
    <submittedName>
        <fullName evidence="1">Uncharacterized protein</fullName>
    </submittedName>
</protein>
<dbReference type="AlphaFoldDB" id="A0A3N4LJL7"/>
<dbReference type="Gene3D" id="3.30.420.10">
    <property type="entry name" value="Ribonuclease H-like superfamily/Ribonuclease H"/>
    <property type="match status" value="1"/>
</dbReference>
<name>A0A3N4LJL7_9PEZI</name>
<dbReference type="EMBL" id="ML121694">
    <property type="protein sequence ID" value="RPB18115.1"/>
    <property type="molecule type" value="Genomic_DNA"/>
</dbReference>